<evidence type="ECO:0000256" key="4">
    <source>
        <dbReference type="PIRSR" id="PIRSR603782-2"/>
    </source>
</evidence>
<dbReference type="PROSITE" id="PS51352">
    <property type="entry name" value="THIOREDOXIN_2"/>
    <property type="match status" value="1"/>
</dbReference>
<dbReference type="PANTHER" id="PTHR12151:SF5">
    <property type="entry name" value="AT19154P"/>
    <property type="match status" value="1"/>
</dbReference>
<dbReference type="GO" id="GO:0033617">
    <property type="term" value="P:mitochondrial respiratory chain complex IV assembly"/>
    <property type="evidence" value="ECO:0007669"/>
    <property type="project" value="TreeGrafter"/>
</dbReference>
<dbReference type="Gene3D" id="3.40.30.10">
    <property type="entry name" value="Glutaredoxin"/>
    <property type="match status" value="1"/>
</dbReference>
<reference evidence="6 8" key="1">
    <citation type="submission" date="2016-10" db="EMBL/GenBank/DDBJ databases">
        <authorList>
            <person name="Cai Z."/>
        </authorList>
    </citation>
    <scope>NUCLEOTIDE SEQUENCE [LARGE SCALE GENOMIC DNA]</scope>
</reference>
<dbReference type="STRING" id="3088.A0A383WI81"/>
<evidence type="ECO:0000256" key="3">
    <source>
        <dbReference type="PIRSR" id="PIRSR603782-1"/>
    </source>
</evidence>
<feature type="binding site" evidence="3">
    <location>
        <position position="161"/>
    </location>
    <ligand>
        <name>Cu cation</name>
        <dbReference type="ChEBI" id="CHEBI:23378"/>
    </ligand>
</feature>
<keyword evidence="2 3" id="KW-0186">Copper</keyword>
<dbReference type="FunFam" id="3.40.30.10:FF:000013">
    <property type="entry name" value="Blast:Protein SCO1 homolog, mitochondrial"/>
    <property type="match status" value="1"/>
</dbReference>
<dbReference type="EMBL" id="FNXT01001267">
    <property type="protein sequence ID" value="SZX76849.1"/>
    <property type="molecule type" value="Genomic_DNA"/>
</dbReference>
<dbReference type="GO" id="GO:0005739">
    <property type="term" value="C:mitochondrion"/>
    <property type="evidence" value="ECO:0007669"/>
    <property type="project" value="GOC"/>
</dbReference>
<name>A0A383WI81_TETOB</name>
<evidence type="ECO:0000313" key="8">
    <source>
        <dbReference type="Proteomes" id="UP000256970"/>
    </source>
</evidence>
<evidence type="ECO:0000256" key="2">
    <source>
        <dbReference type="ARBA" id="ARBA00023008"/>
    </source>
</evidence>
<evidence type="ECO:0000313" key="7">
    <source>
        <dbReference type="EMBL" id="SZX78272.1"/>
    </source>
</evidence>
<evidence type="ECO:0000256" key="1">
    <source>
        <dbReference type="ARBA" id="ARBA00010996"/>
    </source>
</evidence>
<feature type="binding site" evidence="3">
    <location>
        <position position="165"/>
    </location>
    <ligand>
        <name>Cu cation</name>
        <dbReference type="ChEBI" id="CHEBI:23378"/>
    </ligand>
</feature>
<evidence type="ECO:0000259" key="5">
    <source>
        <dbReference type="PROSITE" id="PS51352"/>
    </source>
</evidence>
<dbReference type="Pfam" id="PF02630">
    <property type="entry name" value="SCO1-SenC"/>
    <property type="match status" value="1"/>
</dbReference>
<feature type="disulfide bond" description="Redox-active" evidence="4">
    <location>
        <begin position="161"/>
        <end position="165"/>
    </location>
</feature>
<protein>
    <recommendedName>
        <fullName evidence="5">Thioredoxin domain-containing protein</fullName>
    </recommendedName>
</protein>
<comment type="similarity">
    <text evidence="1">Belongs to the SCO1/2 family.</text>
</comment>
<accession>A0A383WI81</accession>
<sequence>MSLRRQALATGRLGLRAFAETQQQQLLHPWQQAAAAAWRQPARSLQLAHAQDAAWTRLAMVRGFAAEAGQAAAASGKGTGKKSPITFNSMLLGVGCFLAVVAVAQNKAQQKVEGMMQRSQEVVGKAAVGGPFTLTDQDGKPFTNENLLGKFSVLYFGFTHCPDICPDELEKLAEALDTIEAEAKYQVRPVFISVDPQRDTPKAVKAYVKEFHPRLIGLTGSEEAVKACSKAYRVYFHKTGDSETDYLVDHSIIMYLIDPAGEFVTFYGKNFTARQLADSIMQHIAKWGDSSAAAQEAAAAARLKTGTAGSQEGLAQR</sequence>
<dbReference type="InterPro" id="IPR013766">
    <property type="entry name" value="Thioredoxin_domain"/>
</dbReference>
<dbReference type="AlphaFoldDB" id="A0A383WI81"/>
<dbReference type="GO" id="GO:0046872">
    <property type="term" value="F:metal ion binding"/>
    <property type="evidence" value="ECO:0007669"/>
    <property type="project" value="UniProtKB-KW"/>
</dbReference>
<keyword evidence="3" id="KW-0479">Metal-binding</keyword>
<dbReference type="CDD" id="cd02968">
    <property type="entry name" value="SCO"/>
    <property type="match status" value="1"/>
</dbReference>
<keyword evidence="8" id="KW-1185">Reference proteome</keyword>
<organism evidence="6 8">
    <name type="scientific">Tetradesmus obliquus</name>
    <name type="common">Green alga</name>
    <name type="synonym">Acutodesmus obliquus</name>
    <dbReference type="NCBI Taxonomy" id="3088"/>
    <lineage>
        <taxon>Eukaryota</taxon>
        <taxon>Viridiplantae</taxon>
        <taxon>Chlorophyta</taxon>
        <taxon>core chlorophytes</taxon>
        <taxon>Chlorophyceae</taxon>
        <taxon>CS clade</taxon>
        <taxon>Sphaeropleales</taxon>
        <taxon>Scenedesmaceae</taxon>
        <taxon>Tetradesmus</taxon>
    </lineage>
</organism>
<feature type="binding site" evidence="3">
    <location>
        <position position="250"/>
    </location>
    <ligand>
        <name>Cu cation</name>
        <dbReference type="ChEBI" id="CHEBI:23378"/>
    </ligand>
</feature>
<gene>
    <name evidence="6" type="ORF">BQ4739_LOCUS17216</name>
    <name evidence="7" type="ORF">BQ4739_LOCUS18575</name>
</gene>
<dbReference type="InterPro" id="IPR003782">
    <property type="entry name" value="SCO1/SenC"/>
</dbReference>
<feature type="domain" description="Thioredoxin" evidence="5">
    <location>
        <begin position="123"/>
        <end position="289"/>
    </location>
</feature>
<dbReference type="PANTHER" id="PTHR12151">
    <property type="entry name" value="ELECTRON TRANSPORT PROTIN SCO1/SENC FAMILY MEMBER"/>
    <property type="match status" value="1"/>
</dbReference>
<dbReference type="Proteomes" id="UP000256970">
    <property type="component" value="Unassembled WGS sequence"/>
</dbReference>
<proteinExistence type="inferred from homology"/>
<dbReference type="EMBL" id="FNXT01001313">
    <property type="protein sequence ID" value="SZX78272.1"/>
    <property type="molecule type" value="Genomic_DNA"/>
</dbReference>
<dbReference type="InterPro" id="IPR036249">
    <property type="entry name" value="Thioredoxin-like_sf"/>
</dbReference>
<dbReference type="SUPFAM" id="SSF52833">
    <property type="entry name" value="Thioredoxin-like"/>
    <property type="match status" value="1"/>
</dbReference>
<evidence type="ECO:0000313" key="6">
    <source>
        <dbReference type="EMBL" id="SZX76849.1"/>
    </source>
</evidence>
<keyword evidence="4" id="KW-1015">Disulfide bond</keyword>